<dbReference type="SUPFAM" id="SSF55298">
    <property type="entry name" value="YjgF-like"/>
    <property type="match status" value="1"/>
</dbReference>
<dbReference type="Pfam" id="PF00096">
    <property type="entry name" value="zf-C2H2"/>
    <property type="match status" value="1"/>
</dbReference>
<keyword evidence="5" id="KW-0862">Zinc</keyword>
<dbReference type="PROSITE" id="PS00028">
    <property type="entry name" value="ZINC_FINGER_C2H2_1"/>
    <property type="match status" value="1"/>
</dbReference>
<dbReference type="SUPFAM" id="SSF57667">
    <property type="entry name" value="beta-beta-alpha zinc fingers"/>
    <property type="match status" value="1"/>
</dbReference>
<feature type="compositionally biased region" description="Basic and acidic residues" evidence="8">
    <location>
        <begin position="100"/>
        <end position="117"/>
    </location>
</feature>
<dbReference type="InterPro" id="IPR006175">
    <property type="entry name" value="YjgF/YER057c/UK114"/>
</dbReference>
<dbReference type="InterPro" id="IPR035959">
    <property type="entry name" value="RutC-like_sf"/>
</dbReference>
<feature type="region of interest" description="Disordered" evidence="8">
    <location>
        <begin position="85"/>
        <end position="129"/>
    </location>
</feature>
<evidence type="ECO:0000313" key="10">
    <source>
        <dbReference type="EMBL" id="KAG7040645.1"/>
    </source>
</evidence>
<keyword evidence="11" id="KW-1185">Reference proteome</keyword>
<organism evidence="10 11">
    <name type="scientific">Colletotrichum scovillei</name>
    <dbReference type="NCBI Taxonomy" id="1209932"/>
    <lineage>
        <taxon>Eukaryota</taxon>
        <taxon>Fungi</taxon>
        <taxon>Dikarya</taxon>
        <taxon>Ascomycota</taxon>
        <taxon>Pezizomycotina</taxon>
        <taxon>Sordariomycetes</taxon>
        <taxon>Hypocreomycetidae</taxon>
        <taxon>Glomerellales</taxon>
        <taxon>Glomerellaceae</taxon>
        <taxon>Colletotrichum</taxon>
        <taxon>Colletotrichum acutatum species complex</taxon>
    </lineage>
</organism>
<evidence type="ECO:0000256" key="6">
    <source>
        <dbReference type="ARBA" id="ARBA00023242"/>
    </source>
</evidence>
<dbReference type="InterPro" id="IPR013087">
    <property type="entry name" value="Znf_C2H2_type"/>
</dbReference>
<feature type="region of interest" description="Disordered" evidence="8">
    <location>
        <begin position="213"/>
        <end position="237"/>
    </location>
</feature>
<dbReference type="InterPro" id="IPR036236">
    <property type="entry name" value="Znf_C2H2_sf"/>
</dbReference>
<sequence>MTEAITGQYVCSFCNRCFRKHEHLQRHRRIHTNEKPYNCECGLSFSRQDLLQRHRRVSPCGQRQHATLHGNINTLGSHDRLRATRRDRNSQDQAPQSSIGEERTLGSSSRERLEQRRVSPTAHQFGQEPISTLETTLPLPPEYADLGCSYLRSQPEKHVLADFENFFRSSGLQQIADDLSRTQRHGLNEMRSSLIEEALSNTSDHFLSLPAQDTTRPATQTPMTEGSTRQGTGQIQGSWSNYEPKYPDFVPPSARACARYLTSYVKNSRVPLFHNEVQMHELDSVTKLALYALGAIHLYEVGNAMSLFTTSRQLAFQIWTSDMDSSRKEPSQSKTPFDSLIAYHTLAEFLAVTLPVDVVQELEVCATAISFYSRPSRVHVPTDQRSVKSDPNSTRTFQRSRTVVLCSLVVDSFLLGFSVAAQLDDLKSTFKCPLSSLLSHDSVGDEGEQSRGLSHTGDVIALFDVLAHEHDNESGNYTSDSESILSKFPPDVHFVLLSFIIMRIRMDKDAFMLGVSSEILALGHTRLIVTLGRIVRLLRLQTSSMIASPIVCKTQSNCSLACLVHLRAICQLDLNYAADPSHLVASLKEIEPEFEEPLSGSLRQCIEHCLEFLEEPSTTGLLHYVRQQASSWELETVLWAFESAVFLSKWLEKNTTAASSLKEDEVYQRAVKLLGMATSSLPYVEELPADPDAKTLSWSTLKFWGSVLQGIETKAFATRLGKTLDILAEFQSESPNPRRTTRNMSSIKFNTPPGAGKIYGEACHYSQSVDLGNGIVKCAGQGGWDPETGALDANDTKRQVELAIENVDIVLKAAGLRGWEDVYSLRSYSCDIRASFDFIVQGLKARIPDHRPIWTAIAVPHLALPGMLIELEVEAKRQA</sequence>
<evidence type="ECO:0000256" key="7">
    <source>
        <dbReference type="PROSITE-ProRule" id="PRU00042"/>
    </source>
</evidence>
<dbReference type="GO" id="GO:0008270">
    <property type="term" value="F:zinc ion binding"/>
    <property type="evidence" value="ECO:0007669"/>
    <property type="project" value="UniProtKB-KW"/>
</dbReference>
<evidence type="ECO:0000256" key="3">
    <source>
        <dbReference type="ARBA" id="ARBA00022737"/>
    </source>
</evidence>
<feature type="domain" description="C2H2-type" evidence="9">
    <location>
        <begin position="9"/>
        <end position="36"/>
    </location>
</feature>
<accession>A0A9P7U5P1</accession>
<dbReference type="PROSITE" id="PS50157">
    <property type="entry name" value="ZINC_FINGER_C2H2_2"/>
    <property type="match status" value="2"/>
</dbReference>
<dbReference type="EMBL" id="JAESDN010000021">
    <property type="protein sequence ID" value="KAG7040645.1"/>
    <property type="molecule type" value="Genomic_DNA"/>
</dbReference>
<evidence type="ECO:0000256" key="4">
    <source>
        <dbReference type="ARBA" id="ARBA00022771"/>
    </source>
</evidence>
<name>A0A9P7U5P1_9PEZI</name>
<keyword evidence="3" id="KW-0677">Repeat</keyword>
<dbReference type="Gene3D" id="3.30.1330.40">
    <property type="entry name" value="RutC-like"/>
    <property type="match status" value="1"/>
</dbReference>
<dbReference type="PANTHER" id="PTHR40626:SF11">
    <property type="entry name" value="ZINC FINGER PROTEIN YPR022C"/>
    <property type="match status" value="1"/>
</dbReference>
<keyword evidence="4 7" id="KW-0863">Zinc-finger</keyword>
<keyword evidence="2" id="KW-0479">Metal-binding</keyword>
<evidence type="ECO:0000313" key="11">
    <source>
        <dbReference type="Proteomes" id="UP000699042"/>
    </source>
</evidence>
<dbReference type="InterPro" id="IPR051059">
    <property type="entry name" value="VerF-like"/>
</dbReference>
<evidence type="ECO:0000256" key="2">
    <source>
        <dbReference type="ARBA" id="ARBA00022723"/>
    </source>
</evidence>
<evidence type="ECO:0000256" key="8">
    <source>
        <dbReference type="SAM" id="MobiDB-lite"/>
    </source>
</evidence>
<dbReference type="GO" id="GO:0000978">
    <property type="term" value="F:RNA polymerase II cis-regulatory region sequence-specific DNA binding"/>
    <property type="evidence" value="ECO:0007669"/>
    <property type="project" value="InterPro"/>
</dbReference>
<comment type="caution">
    <text evidence="10">The sequence shown here is derived from an EMBL/GenBank/DDBJ whole genome shotgun (WGS) entry which is preliminary data.</text>
</comment>
<dbReference type="Gene3D" id="3.30.160.60">
    <property type="entry name" value="Classic Zinc Finger"/>
    <property type="match status" value="2"/>
</dbReference>
<dbReference type="Pfam" id="PF01042">
    <property type="entry name" value="Ribonuc_L-PSP"/>
    <property type="match status" value="1"/>
</dbReference>
<keyword evidence="6" id="KW-0539">Nucleus</keyword>
<dbReference type="GO" id="GO:0005634">
    <property type="term" value="C:nucleus"/>
    <property type="evidence" value="ECO:0007669"/>
    <property type="project" value="UniProtKB-SubCell"/>
</dbReference>
<gene>
    <name evidence="10" type="ORF">JMJ77_013642</name>
</gene>
<dbReference type="GO" id="GO:0000981">
    <property type="term" value="F:DNA-binding transcription factor activity, RNA polymerase II-specific"/>
    <property type="evidence" value="ECO:0007669"/>
    <property type="project" value="InterPro"/>
</dbReference>
<evidence type="ECO:0000259" key="9">
    <source>
        <dbReference type="PROSITE" id="PS50157"/>
    </source>
</evidence>
<feature type="domain" description="C2H2-type" evidence="9">
    <location>
        <begin position="37"/>
        <end position="64"/>
    </location>
</feature>
<dbReference type="Proteomes" id="UP000699042">
    <property type="component" value="Unassembled WGS sequence"/>
</dbReference>
<dbReference type="PANTHER" id="PTHR40626">
    <property type="entry name" value="MIP31509P"/>
    <property type="match status" value="1"/>
</dbReference>
<dbReference type="AlphaFoldDB" id="A0A9P7U5P1"/>
<evidence type="ECO:0000256" key="5">
    <source>
        <dbReference type="ARBA" id="ARBA00022833"/>
    </source>
</evidence>
<comment type="subcellular location">
    <subcellularLocation>
        <location evidence="1">Nucleus</location>
    </subcellularLocation>
</comment>
<reference evidence="10" key="1">
    <citation type="submission" date="2021-05" db="EMBL/GenBank/DDBJ databases">
        <title>Comparative genomics of three Colletotrichum scovillei strains and genetic complementation revealed genes involved fungal growth and virulence on chili pepper.</title>
        <authorList>
            <person name="Hsieh D.-K."/>
            <person name="Chuang S.-C."/>
            <person name="Chen C.-Y."/>
            <person name="Chao Y.-T."/>
            <person name="Lu M.-Y.J."/>
            <person name="Lee M.-H."/>
            <person name="Shih M.-C."/>
        </authorList>
    </citation>
    <scope>NUCLEOTIDE SEQUENCE</scope>
    <source>
        <strain evidence="10">Coll-153</strain>
    </source>
</reference>
<dbReference type="FunFam" id="3.30.160.60:FF:002343">
    <property type="entry name" value="Zinc finger protein 33A"/>
    <property type="match status" value="1"/>
</dbReference>
<proteinExistence type="predicted"/>
<dbReference type="GO" id="GO:0000785">
    <property type="term" value="C:chromatin"/>
    <property type="evidence" value="ECO:0007669"/>
    <property type="project" value="TreeGrafter"/>
</dbReference>
<protein>
    <submittedName>
        <fullName evidence="10">Endoribonuclease L-psp family protein</fullName>
    </submittedName>
</protein>
<evidence type="ECO:0000256" key="1">
    <source>
        <dbReference type="ARBA" id="ARBA00004123"/>
    </source>
</evidence>